<evidence type="ECO:0000259" key="7">
    <source>
        <dbReference type="Pfam" id="PF07980"/>
    </source>
</evidence>
<dbReference type="Pfam" id="PF14322">
    <property type="entry name" value="SusD-like_3"/>
    <property type="match status" value="1"/>
</dbReference>
<comment type="similarity">
    <text evidence="2">Belongs to the SusD family.</text>
</comment>
<dbReference type="Proteomes" id="UP000218267">
    <property type="component" value="Chromosome"/>
</dbReference>
<proteinExistence type="inferred from homology"/>
<evidence type="ECO:0000313" key="9">
    <source>
        <dbReference type="EMBL" id="BAX80511.1"/>
    </source>
</evidence>
<feature type="signal peptide" evidence="6">
    <location>
        <begin position="1"/>
        <end position="22"/>
    </location>
</feature>
<dbReference type="Pfam" id="PF07980">
    <property type="entry name" value="SusD_RagB"/>
    <property type="match status" value="1"/>
</dbReference>
<comment type="subcellular location">
    <subcellularLocation>
        <location evidence="1">Cell outer membrane</location>
    </subcellularLocation>
</comment>
<dbReference type="RefSeq" id="WP_096433586.1">
    <property type="nucleotide sequence ID" value="NZ_AP018042.1"/>
</dbReference>
<dbReference type="InterPro" id="IPR033985">
    <property type="entry name" value="SusD-like_N"/>
</dbReference>
<keyword evidence="5" id="KW-0998">Cell outer membrane</keyword>
<keyword evidence="10" id="KW-1185">Reference proteome</keyword>
<dbReference type="InterPro" id="IPR012944">
    <property type="entry name" value="SusD_RagB_dom"/>
</dbReference>
<dbReference type="KEGG" id="mbas:ALGA_2173"/>
<keyword evidence="4" id="KW-0472">Membrane</keyword>
<evidence type="ECO:0000313" key="10">
    <source>
        <dbReference type="Proteomes" id="UP000218267"/>
    </source>
</evidence>
<dbReference type="InterPro" id="IPR011990">
    <property type="entry name" value="TPR-like_helical_dom_sf"/>
</dbReference>
<evidence type="ECO:0000256" key="1">
    <source>
        <dbReference type="ARBA" id="ARBA00004442"/>
    </source>
</evidence>
<gene>
    <name evidence="9" type="ORF">ALGA_2173</name>
</gene>
<evidence type="ECO:0000259" key="8">
    <source>
        <dbReference type="Pfam" id="PF14322"/>
    </source>
</evidence>
<evidence type="ECO:0000256" key="6">
    <source>
        <dbReference type="SAM" id="SignalP"/>
    </source>
</evidence>
<feature type="chain" id="PRO_5012801724" evidence="6">
    <location>
        <begin position="23"/>
        <end position="513"/>
    </location>
</feature>
<feature type="domain" description="SusD-like N-terminal" evidence="8">
    <location>
        <begin position="28"/>
        <end position="232"/>
    </location>
</feature>
<evidence type="ECO:0000256" key="3">
    <source>
        <dbReference type="ARBA" id="ARBA00022729"/>
    </source>
</evidence>
<feature type="domain" description="RagB/SusD" evidence="7">
    <location>
        <begin position="272"/>
        <end position="513"/>
    </location>
</feature>
<dbReference type="EMBL" id="AP018042">
    <property type="protein sequence ID" value="BAX80511.1"/>
    <property type="molecule type" value="Genomic_DNA"/>
</dbReference>
<accession>A0A1Y1CML4</accession>
<dbReference type="Gene3D" id="1.25.40.390">
    <property type="match status" value="1"/>
</dbReference>
<reference evidence="9 10" key="1">
    <citation type="journal article" date="2018" name="Mar. Genomics">
        <title>Complete genome sequence of Marinifilaceae bacterium strain SPP2, isolated from the Antarctic marine sediment.</title>
        <authorList>
            <person name="Watanabe M."/>
            <person name="Kojima H."/>
            <person name="Fukui M."/>
        </authorList>
    </citation>
    <scope>NUCLEOTIDE SEQUENCE [LARGE SCALE GENOMIC DNA]</scope>
    <source>
        <strain evidence="9 10">SPP2</strain>
    </source>
</reference>
<name>A0A1Y1CML4_9BACT</name>
<dbReference type="GO" id="GO:0009279">
    <property type="term" value="C:cell outer membrane"/>
    <property type="evidence" value="ECO:0007669"/>
    <property type="project" value="UniProtKB-SubCell"/>
</dbReference>
<keyword evidence="3 6" id="KW-0732">Signal</keyword>
<reference evidence="10" key="2">
    <citation type="journal article" date="2020" name="Antonie Van Leeuwenhoek">
        <title>Labilibaculum antarcticum sp. nov., a novel facultative anaerobic, psychrotorelant bacterium isolated from marine sediment of Antarctica.</title>
        <authorList>
            <person name="Watanabe M."/>
            <person name="Kojima H."/>
            <person name="Fukui M."/>
        </authorList>
    </citation>
    <scope>NUCLEOTIDE SEQUENCE [LARGE SCALE GENOMIC DNA]</scope>
    <source>
        <strain evidence="10">SPP2</strain>
    </source>
</reference>
<evidence type="ECO:0000256" key="5">
    <source>
        <dbReference type="ARBA" id="ARBA00023237"/>
    </source>
</evidence>
<protein>
    <submittedName>
        <fullName evidence="9">RagB/SusD family nutrient uptake outer membrane protein</fullName>
    </submittedName>
</protein>
<evidence type="ECO:0000256" key="4">
    <source>
        <dbReference type="ARBA" id="ARBA00023136"/>
    </source>
</evidence>
<evidence type="ECO:0000256" key="2">
    <source>
        <dbReference type="ARBA" id="ARBA00006275"/>
    </source>
</evidence>
<dbReference type="OrthoDB" id="618454at2"/>
<dbReference type="AlphaFoldDB" id="A0A1Y1CML4"/>
<organism evidence="9 10">
    <name type="scientific">Labilibaculum antarcticum</name>
    <dbReference type="NCBI Taxonomy" id="1717717"/>
    <lineage>
        <taxon>Bacteria</taxon>
        <taxon>Pseudomonadati</taxon>
        <taxon>Bacteroidota</taxon>
        <taxon>Bacteroidia</taxon>
        <taxon>Marinilabiliales</taxon>
        <taxon>Marinifilaceae</taxon>
        <taxon>Labilibaculum</taxon>
    </lineage>
</organism>
<dbReference type="SUPFAM" id="SSF48452">
    <property type="entry name" value="TPR-like"/>
    <property type="match status" value="1"/>
</dbReference>
<sequence length="513" mass="57735">MKIYIKSISKLLLVLTASLVLTNCSDDFLDQDKLGQETSDVYFNSQDKAVSSLTAAYSDIKDYRFGWFFWAFGETMSDNAIYSGSDGDNAGFEPLKTFNGTADMFQVRYKWDLCYRGINKSSQAIVGIEGMADELFESVAFKNRLISEAKVLRAFYHFELVRAFGRIPILDHLIKTAGEKIGQSETADVYAFIISELEAAEPNLPVKSAYSASDLGRVTKGFAQGFLAKVNLYAENFADAKIWAKKVMDSNEYQLDPDYAHVFSFDGENGIESLFEIDFIESLTEAGATTNNGNFQTLFQIPRNITYGYGINQPTQDLADAYDAAGDVIRKAATLLTTDEVYANEISQGVWDWYNLQTDSQVANDSLDQWKAKLTFNRTGYYQQKIYVGPADRSPEIRNNANNTRIMRYAEVLLTYSEACYRTTDEGNARIALNLVRDRAGLTALTTSGTALLDAIYAERRLELAGENDRYHELLRTNRANILPFYSEAHKYWPVPQAEIDRTTGEIEQNPGY</sequence>